<evidence type="ECO:0000256" key="1">
    <source>
        <dbReference type="SAM" id="Phobius"/>
    </source>
</evidence>
<feature type="transmembrane region" description="Helical" evidence="1">
    <location>
        <begin position="35"/>
        <end position="56"/>
    </location>
</feature>
<gene>
    <name evidence="2" type="ORF">DC53_09170</name>
</gene>
<dbReference type="Proteomes" id="UP000027154">
    <property type="component" value="Unassembled WGS sequence"/>
</dbReference>
<dbReference type="RefSeq" id="WP_033029437.1">
    <property type="nucleotide sequence ID" value="NZ_JJNZ01000026.1"/>
</dbReference>
<organism evidence="2 3">
    <name type="scientific">Pseudoalteromonas fuliginea</name>
    <dbReference type="NCBI Taxonomy" id="1872678"/>
    <lineage>
        <taxon>Bacteria</taxon>
        <taxon>Pseudomonadati</taxon>
        <taxon>Pseudomonadota</taxon>
        <taxon>Gammaproteobacteria</taxon>
        <taxon>Alteromonadales</taxon>
        <taxon>Pseudoalteromonadaceae</taxon>
        <taxon>Pseudoalteromonas</taxon>
    </lineage>
</organism>
<evidence type="ECO:0000313" key="3">
    <source>
        <dbReference type="Proteomes" id="UP000027154"/>
    </source>
</evidence>
<sequence length="168" mass="19026">MKYFIYVIHVIITIVIIALSVVVSEELDKSEYNTLYNSLISISAIIFGVLGAWIALLKSDAEVRILDIRNTREKRQVRVDQIKSLVNPMMIACLMICICIIYNVFSSIVPKFSFYLEYSYLFKFLALSLFGILSYLQVASLLRIIITGVDSVIGLQQLADEVSSNAQR</sequence>
<proteinExistence type="predicted"/>
<evidence type="ECO:0008006" key="4">
    <source>
        <dbReference type="Google" id="ProtNLM"/>
    </source>
</evidence>
<comment type="caution">
    <text evidence="2">The sequence shown here is derived from an EMBL/GenBank/DDBJ whole genome shotgun (WGS) entry which is preliminary data.</text>
</comment>
<reference evidence="2 3" key="1">
    <citation type="submission" date="2014-04" db="EMBL/GenBank/DDBJ databases">
        <title>Pseudoalteromonas galatheae sp. nov., isolated from a deep-sea polychaete near Canal Concepcion, Chile.</title>
        <authorList>
            <person name="Machado H.R."/>
            <person name="Gram L."/>
            <person name="Vynne N.G."/>
        </authorList>
    </citation>
    <scope>NUCLEOTIDE SEQUENCE [LARGE SCALE GENOMIC DNA]</scope>
    <source>
        <strain evidence="2 3">KMM216</strain>
    </source>
</reference>
<protein>
    <recommendedName>
        <fullName evidence="4">DUF2975 domain-containing protein</fullName>
    </recommendedName>
</protein>
<dbReference type="EMBL" id="JJNZ01000026">
    <property type="protein sequence ID" value="KDC51359.1"/>
    <property type="molecule type" value="Genomic_DNA"/>
</dbReference>
<keyword evidence="1" id="KW-1133">Transmembrane helix</keyword>
<dbReference type="AlphaFoldDB" id="A0ABD3Y9N8"/>
<feature type="transmembrane region" description="Helical" evidence="1">
    <location>
        <begin position="85"/>
        <end position="105"/>
    </location>
</feature>
<keyword evidence="1" id="KW-0812">Transmembrane</keyword>
<keyword evidence="1" id="KW-0472">Membrane</keyword>
<accession>A0ABD3Y9N8</accession>
<feature type="transmembrane region" description="Helical" evidence="1">
    <location>
        <begin position="125"/>
        <end position="146"/>
    </location>
</feature>
<evidence type="ECO:0000313" key="2">
    <source>
        <dbReference type="EMBL" id="KDC51359.1"/>
    </source>
</evidence>
<name>A0ABD3Y9N8_9GAMM</name>
<feature type="transmembrane region" description="Helical" evidence="1">
    <location>
        <begin position="5"/>
        <end position="23"/>
    </location>
</feature>